<feature type="transmembrane region" description="Helical" evidence="2">
    <location>
        <begin position="111"/>
        <end position="133"/>
    </location>
</feature>
<feature type="transmembrane region" description="Helical" evidence="2">
    <location>
        <begin position="71"/>
        <end position="91"/>
    </location>
</feature>
<evidence type="ECO:0000256" key="2">
    <source>
        <dbReference type="SAM" id="Phobius"/>
    </source>
</evidence>
<feature type="transmembrane region" description="Helical" evidence="2">
    <location>
        <begin position="304"/>
        <end position="323"/>
    </location>
</feature>
<dbReference type="Proteomes" id="UP000180043">
    <property type="component" value="Unassembled WGS sequence"/>
</dbReference>
<dbReference type="EMBL" id="MLIQ01000049">
    <property type="protein sequence ID" value="OHU46083.1"/>
    <property type="molecule type" value="Genomic_DNA"/>
</dbReference>
<dbReference type="AlphaFoldDB" id="A0A1S1LFH6"/>
<feature type="transmembrane region" description="Helical" evidence="2">
    <location>
        <begin position="245"/>
        <end position="267"/>
    </location>
</feature>
<keyword evidence="2" id="KW-1133">Transmembrane helix</keyword>
<evidence type="ECO:0000313" key="3">
    <source>
        <dbReference type="EMBL" id="OHU46083.1"/>
    </source>
</evidence>
<feature type="transmembrane region" description="Helical" evidence="2">
    <location>
        <begin position="30"/>
        <end position="51"/>
    </location>
</feature>
<dbReference type="RefSeq" id="WP_070948106.1">
    <property type="nucleotide sequence ID" value="NZ_MLIQ01000049.1"/>
</dbReference>
<feature type="region of interest" description="Disordered" evidence="1">
    <location>
        <begin position="339"/>
        <end position="362"/>
    </location>
</feature>
<proteinExistence type="predicted"/>
<reference evidence="3 4" key="1">
    <citation type="submission" date="2016-10" db="EMBL/GenBank/DDBJ databases">
        <title>Evaluation of Human, Veterinary and Environmental Mycobacterium chelonae Isolates by Core Genome Phylogenomic Analysis, Targeted Gene Comparison, and Anti-microbial Susceptibility Patterns: A Tale of Mistaken Identities.</title>
        <authorList>
            <person name="Fogelson S.B."/>
            <person name="Camus A.C."/>
            <person name="Lorenz W."/>
            <person name="Vasireddy R."/>
            <person name="Vasireddy S."/>
            <person name="Smith T."/>
            <person name="Brown-Elliott B.A."/>
            <person name="Wallace R.J.Jr."/>
            <person name="Hasan N.A."/>
            <person name="Reischl U."/>
            <person name="Sanchez S."/>
        </authorList>
    </citation>
    <scope>NUCLEOTIDE SEQUENCE [LARGE SCALE GENOMIC DNA]</scope>
    <source>
        <strain evidence="3 4">15515</strain>
    </source>
</reference>
<gene>
    <name evidence="3" type="ORF">BKG82_28280</name>
</gene>
<keyword evidence="2" id="KW-0812">Transmembrane</keyword>
<comment type="caution">
    <text evidence="3">The sequence shown here is derived from an EMBL/GenBank/DDBJ whole genome shotgun (WGS) entry which is preliminary data.</text>
</comment>
<evidence type="ECO:0000256" key="1">
    <source>
        <dbReference type="SAM" id="MobiDB-lite"/>
    </source>
</evidence>
<feature type="transmembrane region" description="Helical" evidence="2">
    <location>
        <begin position="145"/>
        <end position="169"/>
    </location>
</feature>
<evidence type="ECO:0000313" key="4">
    <source>
        <dbReference type="Proteomes" id="UP000180043"/>
    </source>
</evidence>
<protein>
    <submittedName>
        <fullName evidence="3">Uncharacterized protein</fullName>
    </submittedName>
</protein>
<accession>A0A1S1LFH6</accession>
<name>A0A1S1LFH6_MYCCH</name>
<organism evidence="3 4">
    <name type="scientific">Mycobacteroides chelonae</name>
    <name type="common">Mycobacterium chelonae</name>
    <dbReference type="NCBI Taxonomy" id="1774"/>
    <lineage>
        <taxon>Bacteria</taxon>
        <taxon>Bacillati</taxon>
        <taxon>Actinomycetota</taxon>
        <taxon>Actinomycetes</taxon>
        <taxon>Mycobacteriales</taxon>
        <taxon>Mycobacteriaceae</taxon>
        <taxon>Mycobacteroides</taxon>
    </lineage>
</organism>
<sequence length="362" mass="38856">MNRGLPTLMTVAMVLLVADCGVVMAMTAHPAIAAVTSAARIAALCALWSALKRRAAPGEHRPSQWWPTAAYAYALVVVFGSAAVAGARNWIWLPTCDGRLVQSLFVQQMVVVDRGFAAAIGAVIVWACCRAAPPPARPAPARVPGVWSIATLATFSFPLCFIAAEVYIHLVGAQHWCHQLTADALPPAIQFWTFVASGFEEELTFTGAALVLLLGARKPQLFAVLAVNIAARMSLHLYYADHRTVLLWLGWIMIWSGGGLLVAMAVGRYAVAHGLSRPRFAVTWAVSTACAHSLSNMFGMGGRLVLLLATLLVMAACAVEMAWRGPRARNMFWWLTPPTGSPGTPDPEREPIGDATASECRE</sequence>
<feature type="transmembrane region" description="Helical" evidence="2">
    <location>
        <begin position="189"/>
        <end position="214"/>
    </location>
</feature>
<keyword evidence="2" id="KW-0472">Membrane</keyword>